<dbReference type="GO" id="GO:0004674">
    <property type="term" value="F:protein serine/threonine kinase activity"/>
    <property type="evidence" value="ECO:0007669"/>
    <property type="project" value="TreeGrafter"/>
</dbReference>
<accession>A0A9W4SGF5</accession>
<dbReference type="AlphaFoldDB" id="A0A9W4SGF5"/>
<evidence type="ECO:0000313" key="2">
    <source>
        <dbReference type="EMBL" id="CAI2167980.1"/>
    </source>
</evidence>
<dbReference type="InterPro" id="IPR051681">
    <property type="entry name" value="Ser/Thr_Kinases-Pseudokinases"/>
</dbReference>
<dbReference type="PROSITE" id="PS50011">
    <property type="entry name" value="PROTEIN_KINASE_DOM"/>
    <property type="match status" value="1"/>
</dbReference>
<comment type="caution">
    <text evidence="2">The sequence shown here is derived from an EMBL/GenBank/DDBJ whole genome shotgun (WGS) entry which is preliminary data.</text>
</comment>
<organism evidence="2 3">
    <name type="scientific">Funneliformis geosporum</name>
    <dbReference type="NCBI Taxonomy" id="1117311"/>
    <lineage>
        <taxon>Eukaryota</taxon>
        <taxon>Fungi</taxon>
        <taxon>Fungi incertae sedis</taxon>
        <taxon>Mucoromycota</taxon>
        <taxon>Glomeromycotina</taxon>
        <taxon>Glomeromycetes</taxon>
        <taxon>Glomerales</taxon>
        <taxon>Glomeraceae</taxon>
        <taxon>Funneliformis</taxon>
    </lineage>
</organism>
<dbReference type="Gene3D" id="1.10.510.10">
    <property type="entry name" value="Transferase(Phosphotransferase) domain 1"/>
    <property type="match status" value="1"/>
</dbReference>
<dbReference type="Proteomes" id="UP001153678">
    <property type="component" value="Unassembled WGS sequence"/>
</dbReference>
<dbReference type="GO" id="GO:0005524">
    <property type="term" value="F:ATP binding"/>
    <property type="evidence" value="ECO:0007669"/>
    <property type="project" value="InterPro"/>
</dbReference>
<dbReference type="OrthoDB" id="291737at2759"/>
<evidence type="ECO:0000313" key="3">
    <source>
        <dbReference type="Proteomes" id="UP001153678"/>
    </source>
</evidence>
<gene>
    <name evidence="2" type="ORF">FWILDA_LOCUS3354</name>
</gene>
<feature type="domain" description="Protein kinase" evidence="1">
    <location>
        <begin position="1"/>
        <end position="152"/>
    </location>
</feature>
<name>A0A9W4SGF5_9GLOM</name>
<dbReference type="EMBL" id="CAMKVN010000441">
    <property type="protein sequence ID" value="CAI2167980.1"/>
    <property type="molecule type" value="Genomic_DNA"/>
</dbReference>
<dbReference type="InterPro" id="IPR001245">
    <property type="entry name" value="Ser-Thr/Tyr_kinase_cat_dom"/>
</dbReference>
<evidence type="ECO:0000259" key="1">
    <source>
        <dbReference type="PROSITE" id="PS50011"/>
    </source>
</evidence>
<dbReference type="InterPro" id="IPR000719">
    <property type="entry name" value="Prot_kinase_dom"/>
</dbReference>
<dbReference type="Pfam" id="PF07714">
    <property type="entry name" value="PK_Tyr_Ser-Thr"/>
    <property type="match status" value="1"/>
</dbReference>
<keyword evidence="3" id="KW-1185">Reference proteome</keyword>
<proteinExistence type="predicted"/>
<sequence length="177" mass="19993">MSSSINPCKLHNGNSMGIFGNILISEGRYGEYAIIGDLGLSKPATEAADNENYSIIHYITSEILQGKRYAKASDIYSFVFGMIMWECMTCRRPFWVRAHDTELIIDIYDGLRPPVGNIEAPQRYFELIKECLNPDPSKRPISIDIMYRSNKIEITNANKITTASLEFTQPPSDGMNK</sequence>
<dbReference type="InterPro" id="IPR011009">
    <property type="entry name" value="Kinase-like_dom_sf"/>
</dbReference>
<dbReference type="PANTHER" id="PTHR44329">
    <property type="entry name" value="SERINE/THREONINE-PROTEIN KINASE TNNI3K-RELATED"/>
    <property type="match status" value="1"/>
</dbReference>
<dbReference type="SUPFAM" id="SSF56112">
    <property type="entry name" value="Protein kinase-like (PK-like)"/>
    <property type="match status" value="1"/>
</dbReference>
<reference evidence="2" key="1">
    <citation type="submission" date="2022-08" db="EMBL/GenBank/DDBJ databases">
        <authorList>
            <person name="Kallberg Y."/>
            <person name="Tangrot J."/>
            <person name="Rosling A."/>
        </authorList>
    </citation>
    <scope>NUCLEOTIDE SEQUENCE</scope>
    <source>
        <strain evidence="2">Wild A</strain>
    </source>
</reference>
<protein>
    <submittedName>
        <fullName evidence="2">9554_t:CDS:1</fullName>
    </submittedName>
</protein>